<dbReference type="Gene3D" id="2.40.50.100">
    <property type="match status" value="1"/>
</dbReference>
<reference evidence="3 4" key="1">
    <citation type="submission" date="2018-04" db="EMBL/GenBank/DDBJ databases">
        <title>Draft Genome Sequence of Phosphate-Solubilizing Chryseobacterium sp. ISE14 that is a Biocontrol and Plant Growth-Promoting Rhizobacterium Isolated from Cucumber.</title>
        <authorList>
            <person name="Jeong J.-J."/>
            <person name="Sang M.K."/>
            <person name="Choi I.-G."/>
            <person name="Kim K.D."/>
        </authorList>
    </citation>
    <scope>NUCLEOTIDE SEQUENCE [LARGE SCALE GENOMIC DNA]</scope>
    <source>
        <strain evidence="3 4">ISE14</strain>
    </source>
</reference>
<proteinExistence type="predicted"/>
<feature type="domain" description="YbhG-like alpha-helical hairpin" evidence="2">
    <location>
        <begin position="84"/>
        <end position="202"/>
    </location>
</feature>
<dbReference type="RefSeq" id="WP_109710736.1">
    <property type="nucleotide sequence ID" value="NZ_PPED02000001.1"/>
</dbReference>
<sequence length="333" mass="36943">MATNQKKSVTFINILIIILIFGAIAAVSVYFLTSPTKDYLQGQAEATEIHVAPKVTGRLESKLVEEGQTVKKGQLLAILSSPELDAKLIQAQSAKDAATAQYDKALNGTRYEQIQGAYNTWQQAKAAADLAETTYKRMENLYNEKVIPAQKRDESKAQKNASREQEKAAYNNYLMAKNGARMEDKNASAATMRQADGAVKEVNVYRNEINVIAPADGEVNQYFPNMGELVNAGYPIVNLIDLNDIWVVINIKEDQMGKFKMNNKFEGIIPALDNKKIELQVKYIAPLGDFATWTATKTKGGFDMRTFKIKAYPTKKIEGFRPGMSVLVPSVTL</sequence>
<dbReference type="PANTHER" id="PTHR30438">
    <property type="entry name" value="36 KDA ANTIGEN-RELATED"/>
    <property type="match status" value="1"/>
</dbReference>
<gene>
    <name evidence="3" type="ORF">C1631_004510</name>
</gene>
<keyword evidence="1" id="KW-0472">Membrane</keyword>
<dbReference type="SUPFAM" id="SSF111369">
    <property type="entry name" value="HlyD-like secretion proteins"/>
    <property type="match status" value="2"/>
</dbReference>
<dbReference type="EMBL" id="PPED02000001">
    <property type="protein sequence ID" value="PWN71884.1"/>
    <property type="molecule type" value="Genomic_DNA"/>
</dbReference>
<feature type="transmembrane region" description="Helical" evidence="1">
    <location>
        <begin position="12"/>
        <end position="32"/>
    </location>
</feature>
<dbReference type="InterPro" id="IPR059052">
    <property type="entry name" value="HH_YbhG-like"/>
</dbReference>
<dbReference type="Pfam" id="PF25881">
    <property type="entry name" value="HH_YBHG"/>
    <property type="match status" value="1"/>
</dbReference>
<organism evidence="3 4">
    <name type="scientific">Chryseobacterium phosphatilyticum</name>
    <dbReference type="NCBI Taxonomy" id="475075"/>
    <lineage>
        <taxon>Bacteria</taxon>
        <taxon>Pseudomonadati</taxon>
        <taxon>Bacteroidota</taxon>
        <taxon>Flavobacteriia</taxon>
        <taxon>Flavobacteriales</taxon>
        <taxon>Weeksellaceae</taxon>
        <taxon>Chryseobacterium group</taxon>
        <taxon>Chryseobacterium</taxon>
    </lineage>
</organism>
<evidence type="ECO:0000313" key="4">
    <source>
        <dbReference type="Proteomes" id="UP000236594"/>
    </source>
</evidence>
<dbReference type="Gene3D" id="2.40.30.170">
    <property type="match status" value="1"/>
</dbReference>
<comment type="caution">
    <text evidence="3">The sequence shown here is derived from an EMBL/GenBank/DDBJ whole genome shotgun (WGS) entry which is preliminary data.</text>
</comment>
<evidence type="ECO:0000313" key="3">
    <source>
        <dbReference type="EMBL" id="PWN71884.1"/>
    </source>
</evidence>
<dbReference type="Proteomes" id="UP000236594">
    <property type="component" value="Unassembled WGS sequence"/>
</dbReference>
<protein>
    <submittedName>
        <fullName evidence="3">Hemolysin secretion protein D</fullName>
    </submittedName>
</protein>
<dbReference type="PANTHER" id="PTHR30438:SF1">
    <property type="entry name" value="36 KDA ANTIGEN"/>
    <property type="match status" value="1"/>
</dbReference>
<dbReference type="OrthoDB" id="9793801at2"/>
<evidence type="ECO:0000256" key="1">
    <source>
        <dbReference type="SAM" id="Phobius"/>
    </source>
</evidence>
<evidence type="ECO:0000259" key="2">
    <source>
        <dbReference type="Pfam" id="PF25881"/>
    </source>
</evidence>
<keyword evidence="4" id="KW-1185">Reference proteome</keyword>
<keyword evidence="1" id="KW-0812">Transmembrane</keyword>
<name>A0A316XEB5_9FLAO</name>
<keyword evidence="1" id="KW-1133">Transmembrane helix</keyword>
<dbReference type="AlphaFoldDB" id="A0A316XEB5"/>
<accession>A0A316XEB5</accession>